<feature type="region of interest" description="Disordered" evidence="1">
    <location>
        <begin position="15"/>
        <end position="38"/>
    </location>
</feature>
<evidence type="ECO:0000313" key="3">
    <source>
        <dbReference type="Proteomes" id="UP000614058"/>
    </source>
</evidence>
<name>A0ABS1BSZ7_9NEIS</name>
<sequence length="59" mass="6755">MAASRRRAILDFRLPQRFGPGNKPNLKRGRKDRQPETLTPRFLRLAGKPCAGEKYFQAA</sequence>
<organism evidence="2 3">
    <name type="scientific">Kingella bonacorsii</name>
    <dbReference type="NCBI Taxonomy" id="2796361"/>
    <lineage>
        <taxon>Bacteria</taxon>
        <taxon>Pseudomonadati</taxon>
        <taxon>Pseudomonadota</taxon>
        <taxon>Betaproteobacteria</taxon>
        <taxon>Neisseriales</taxon>
        <taxon>Neisseriaceae</taxon>
        <taxon>Kingella</taxon>
    </lineage>
</organism>
<dbReference type="EMBL" id="JAEHNZ010000002">
    <property type="protein sequence ID" value="MBK0396367.1"/>
    <property type="molecule type" value="Genomic_DNA"/>
</dbReference>
<proteinExistence type="predicted"/>
<keyword evidence="3" id="KW-1185">Reference proteome</keyword>
<gene>
    <name evidence="2" type="ORF">JDW22_07210</name>
</gene>
<evidence type="ECO:0000256" key="1">
    <source>
        <dbReference type="SAM" id="MobiDB-lite"/>
    </source>
</evidence>
<reference evidence="2 3" key="1">
    <citation type="journal article" date="2021" name="Pathogens">
        <title>Isolation and Characterization of Kingella bonacorsii sp. nov., A Novel Kingella Species Detected in a Stable Periodontitis Subject.</title>
        <authorList>
            <person name="Antezack A."/>
            <person name="Boxberger M."/>
            <person name="Rolland C."/>
            <person name="Monnet-Corti V."/>
            <person name="La Scola B."/>
        </authorList>
    </citation>
    <scope>NUCLEOTIDE SEQUENCE [LARGE SCALE GENOMIC DNA]</scope>
    <source>
        <strain evidence="2 3">Marseille-Q4569</strain>
    </source>
</reference>
<dbReference type="Proteomes" id="UP000614058">
    <property type="component" value="Unassembled WGS sequence"/>
</dbReference>
<dbReference type="RefSeq" id="WP_200522466.1">
    <property type="nucleotide sequence ID" value="NZ_JAEHNZ010000002.1"/>
</dbReference>
<evidence type="ECO:0000313" key="2">
    <source>
        <dbReference type="EMBL" id="MBK0396367.1"/>
    </source>
</evidence>
<comment type="caution">
    <text evidence="2">The sequence shown here is derived from an EMBL/GenBank/DDBJ whole genome shotgun (WGS) entry which is preliminary data.</text>
</comment>
<protein>
    <submittedName>
        <fullName evidence="2">Uncharacterized protein</fullName>
    </submittedName>
</protein>
<accession>A0ABS1BSZ7</accession>